<dbReference type="OrthoDB" id="2335338at2759"/>
<gene>
    <name evidence="4" type="ORF">POCTA_138.1.T1850018</name>
</gene>
<dbReference type="SMART" id="SM00028">
    <property type="entry name" value="TPR"/>
    <property type="match status" value="3"/>
</dbReference>
<comment type="caution">
    <text evidence="4">The sequence shown here is derived from an EMBL/GenBank/DDBJ whole genome shotgun (WGS) entry which is preliminary data.</text>
</comment>
<protein>
    <recommendedName>
        <fullName evidence="6">Tetratricopeptide repeat protein</fullName>
    </recommendedName>
</protein>
<dbReference type="PANTHER" id="PTHR44943">
    <property type="entry name" value="CELLULOSE SYNTHASE OPERON PROTEIN C"/>
    <property type="match status" value="1"/>
</dbReference>
<evidence type="ECO:0000256" key="2">
    <source>
        <dbReference type="ARBA" id="ARBA00022803"/>
    </source>
</evidence>
<evidence type="ECO:0000313" key="4">
    <source>
        <dbReference type="EMBL" id="CAD8214671.1"/>
    </source>
</evidence>
<keyword evidence="1" id="KW-0677">Repeat</keyword>
<evidence type="ECO:0000313" key="5">
    <source>
        <dbReference type="Proteomes" id="UP000683925"/>
    </source>
</evidence>
<evidence type="ECO:0000256" key="1">
    <source>
        <dbReference type="ARBA" id="ARBA00022737"/>
    </source>
</evidence>
<sequence>MRMPMFITGKSYNRYQDAIECYEKAISINPKFDLAWNNKGSALNSLNRYQEAIRCCEKAISINPKIFGAHTNKGFALQQQKKYQNAVDCYEQALSICNDPQIRQLKLIPQECQHQERNPKLSYISIIDRLYNELTSKHLSIKVYLNITKIIKKNIYIA</sequence>
<keyword evidence="5" id="KW-1185">Reference proteome</keyword>
<evidence type="ECO:0008006" key="6">
    <source>
        <dbReference type="Google" id="ProtNLM"/>
    </source>
</evidence>
<evidence type="ECO:0000256" key="3">
    <source>
        <dbReference type="PROSITE-ProRule" id="PRU00339"/>
    </source>
</evidence>
<name>A0A8S1YML2_PAROT</name>
<dbReference type="AlphaFoldDB" id="A0A8S1YML2"/>
<dbReference type="PANTHER" id="PTHR44943:SF4">
    <property type="entry name" value="TPR REPEAT-CONTAINING PROTEIN MJ0798"/>
    <property type="match status" value="1"/>
</dbReference>
<dbReference type="EMBL" id="CAJJDP010000189">
    <property type="protein sequence ID" value="CAD8214671.1"/>
    <property type="molecule type" value="Genomic_DNA"/>
</dbReference>
<organism evidence="4 5">
    <name type="scientific">Paramecium octaurelia</name>
    <dbReference type="NCBI Taxonomy" id="43137"/>
    <lineage>
        <taxon>Eukaryota</taxon>
        <taxon>Sar</taxon>
        <taxon>Alveolata</taxon>
        <taxon>Ciliophora</taxon>
        <taxon>Intramacronucleata</taxon>
        <taxon>Oligohymenophorea</taxon>
        <taxon>Peniculida</taxon>
        <taxon>Parameciidae</taxon>
        <taxon>Paramecium</taxon>
    </lineage>
</organism>
<reference evidence="4" key="1">
    <citation type="submission" date="2021-01" db="EMBL/GenBank/DDBJ databases">
        <authorList>
            <consortium name="Genoscope - CEA"/>
            <person name="William W."/>
        </authorList>
    </citation>
    <scope>NUCLEOTIDE SEQUENCE</scope>
</reference>
<dbReference type="PROSITE" id="PS50005">
    <property type="entry name" value="TPR"/>
    <property type="match status" value="1"/>
</dbReference>
<proteinExistence type="predicted"/>
<dbReference type="Pfam" id="PF00515">
    <property type="entry name" value="TPR_1"/>
    <property type="match status" value="3"/>
</dbReference>
<dbReference type="InterPro" id="IPR019734">
    <property type="entry name" value="TPR_rpt"/>
</dbReference>
<keyword evidence="2 3" id="KW-0802">TPR repeat</keyword>
<accession>A0A8S1YML2</accession>
<dbReference type="InterPro" id="IPR051685">
    <property type="entry name" value="Ycf3/AcsC/BcsC/TPR_MFPF"/>
</dbReference>
<dbReference type="Proteomes" id="UP000683925">
    <property type="component" value="Unassembled WGS sequence"/>
</dbReference>
<feature type="repeat" description="TPR" evidence="3">
    <location>
        <begin position="33"/>
        <end position="66"/>
    </location>
</feature>